<organism evidence="1 2">
    <name type="scientific">Peronosclerospora sorghi</name>
    <dbReference type="NCBI Taxonomy" id="230839"/>
    <lineage>
        <taxon>Eukaryota</taxon>
        <taxon>Sar</taxon>
        <taxon>Stramenopiles</taxon>
        <taxon>Oomycota</taxon>
        <taxon>Peronosporomycetes</taxon>
        <taxon>Peronosporales</taxon>
        <taxon>Peronosporaceae</taxon>
        <taxon>Peronosclerospora</taxon>
    </lineage>
</organism>
<evidence type="ECO:0000313" key="1">
    <source>
        <dbReference type="EMBL" id="KAI9915169.1"/>
    </source>
</evidence>
<protein>
    <submittedName>
        <fullName evidence="1">Uncharacterized protein</fullName>
    </submittedName>
</protein>
<keyword evidence="2" id="KW-1185">Reference proteome</keyword>
<accession>A0ACC0WAP7</accession>
<dbReference type="Proteomes" id="UP001163321">
    <property type="component" value="Chromosome 3"/>
</dbReference>
<comment type="caution">
    <text evidence="1">The sequence shown here is derived from an EMBL/GenBank/DDBJ whole genome shotgun (WGS) entry which is preliminary data.</text>
</comment>
<gene>
    <name evidence="1" type="ORF">PsorP6_008329</name>
</gene>
<evidence type="ECO:0000313" key="2">
    <source>
        <dbReference type="Proteomes" id="UP001163321"/>
    </source>
</evidence>
<dbReference type="EMBL" id="CM047582">
    <property type="protein sequence ID" value="KAI9915169.1"/>
    <property type="molecule type" value="Genomic_DNA"/>
</dbReference>
<sequence>MLSLPRGLLLLAGRNKSAQRRCVTTITTGSCTSSDRPSPLKGIRVVECGHLIAGPFAGTILSYFGADVIKVEPPTGDQVRDYRELDSTKTSLWWYSIGRNKRSVAIDMKKEEGRKLIEELIEQSDVLIENFRPGRMEKWGLGPEHFEKTNPKLVYARVSGFGQDGPYSSRPGFASVCEAMGGFRYVNGFPDRPPVRPNLSIGDTIAGIHAALGIVIALLGREREFASGLRSKGQVVDVAIYESMFNLMEAVVPEYEYSGLIRECSGSTITGIVPSSTYVTKDKKNVVIAANTDSLFVKLMKAIGRDDIATNAKYGTNAGRVVHQEDIDSAIARWTASQDLETVVAIMEKATVPVGLVYSVEDMIKDPQYVQRGMFEEVKILDGDKTQMLKVPAILPKLKGTPGVTQFAGRKLGQDTRHVLENVLGRSQEDIERLFNQKVVFDTSD</sequence>
<proteinExistence type="predicted"/>
<name>A0ACC0WAP7_9STRA</name>
<reference evidence="1 2" key="1">
    <citation type="journal article" date="2022" name="bioRxiv">
        <title>The genome of the oomycete Peronosclerospora sorghi, a cosmopolitan pathogen of maize and sorghum, is inflated with dispersed pseudogenes.</title>
        <authorList>
            <person name="Fletcher K."/>
            <person name="Martin F."/>
            <person name="Isakeit T."/>
            <person name="Cavanaugh K."/>
            <person name="Magill C."/>
            <person name="Michelmore R."/>
        </authorList>
    </citation>
    <scope>NUCLEOTIDE SEQUENCE [LARGE SCALE GENOMIC DNA]</scope>
    <source>
        <strain evidence="1">P6</strain>
    </source>
</reference>